<dbReference type="GO" id="GO:0003677">
    <property type="term" value="F:DNA binding"/>
    <property type="evidence" value="ECO:0007669"/>
    <property type="project" value="InterPro"/>
</dbReference>
<feature type="domain" description="Bacteriophage CI repressor N-terminal" evidence="1">
    <location>
        <begin position="18"/>
        <end position="79"/>
    </location>
</feature>
<name>A0A3N9TI99_9VIBR</name>
<dbReference type="GO" id="GO:0051259">
    <property type="term" value="P:protein complex oligomerization"/>
    <property type="evidence" value="ECO:0007669"/>
    <property type="project" value="InterPro"/>
</dbReference>
<protein>
    <submittedName>
        <fullName evidence="3">Chromosome partitioning protein ParA</fullName>
    </submittedName>
</protein>
<dbReference type="Proteomes" id="UP000281112">
    <property type="component" value="Unassembled WGS sequence"/>
</dbReference>
<organism evidence="3 4">
    <name type="scientific">Vibrio viridaestus</name>
    <dbReference type="NCBI Taxonomy" id="2487322"/>
    <lineage>
        <taxon>Bacteria</taxon>
        <taxon>Pseudomonadati</taxon>
        <taxon>Pseudomonadota</taxon>
        <taxon>Gammaproteobacteria</taxon>
        <taxon>Vibrionales</taxon>
        <taxon>Vibrionaceae</taxon>
        <taxon>Vibrio</taxon>
    </lineage>
</organism>
<keyword evidence="4" id="KW-1185">Reference proteome</keyword>
<dbReference type="Gene3D" id="2.10.109.10">
    <property type="entry name" value="Umud Fragment, subunit A"/>
    <property type="match status" value="1"/>
</dbReference>
<evidence type="ECO:0000313" key="3">
    <source>
        <dbReference type="EMBL" id="RQW64007.1"/>
    </source>
</evidence>
<dbReference type="Pfam" id="PF16452">
    <property type="entry name" value="Phage_CI_C"/>
    <property type="match status" value="1"/>
</dbReference>
<dbReference type="EMBL" id="RJVQ01000002">
    <property type="protein sequence ID" value="RQW64007.1"/>
    <property type="molecule type" value="Genomic_DNA"/>
</dbReference>
<dbReference type="OrthoDB" id="5829794at2"/>
<feature type="domain" description="Bacteriophage CI repressor C-terminal" evidence="2">
    <location>
        <begin position="124"/>
        <end position="220"/>
    </location>
</feature>
<reference evidence="3 4" key="1">
    <citation type="submission" date="2018-11" db="EMBL/GenBank/DDBJ databases">
        <title>Vibrio LJC006 sp. nov., isolated from seawater during the bloom of the enteromorpha.</title>
        <authorList>
            <person name="Liang J."/>
        </authorList>
    </citation>
    <scope>NUCLEOTIDE SEQUENCE [LARGE SCALE GENOMIC DNA]</scope>
    <source>
        <strain evidence="3 4">LJC006</strain>
    </source>
</reference>
<sequence>MNRDKKIMPFEYQKGKEFTENLKRVLNCRNLEELGAILDVPKSTFATWNAHDRTSHEIMVRLHLALGIPIEELALKPEDRKIEQPHQIQECAPIFHSKYAAAYSLATEGNENQKQTVLLTSKCLTNGRLIDTGVVPYAVRRMNSFGLEAELVEEIETNEAIYLVDRSITNAVSGKFLIDIDGNLSINHIQRLPGKKLAVVIGDSTVEISDDDIQVIGRVAVTLKKD</sequence>
<dbReference type="AlphaFoldDB" id="A0A3N9TI99"/>
<accession>A0A3N9TI99</accession>
<evidence type="ECO:0000313" key="4">
    <source>
        <dbReference type="Proteomes" id="UP000281112"/>
    </source>
</evidence>
<dbReference type="InterPro" id="IPR010982">
    <property type="entry name" value="Lambda_DNA-bd_dom_sf"/>
</dbReference>
<dbReference type="Pfam" id="PF07022">
    <property type="entry name" value="Phage_CI_repr"/>
    <property type="match status" value="1"/>
</dbReference>
<dbReference type="InterPro" id="IPR032499">
    <property type="entry name" value="Phage_CI_C"/>
</dbReference>
<proteinExistence type="predicted"/>
<comment type="caution">
    <text evidence="3">The sequence shown here is derived from an EMBL/GenBank/DDBJ whole genome shotgun (WGS) entry which is preliminary data.</text>
</comment>
<dbReference type="RefSeq" id="WP_124936129.1">
    <property type="nucleotide sequence ID" value="NZ_RJVQ01000002.1"/>
</dbReference>
<evidence type="ECO:0000259" key="2">
    <source>
        <dbReference type="Pfam" id="PF16452"/>
    </source>
</evidence>
<dbReference type="InterPro" id="IPR010744">
    <property type="entry name" value="Phage_CI_N"/>
</dbReference>
<gene>
    <name evidence="3" type="ORF">EES38_05220</name>
</gene>
<evidence type="ECO:0000259" key="1">
    <source>
        <dbReference type="Pfam" id="PF07022"/>
    </source>
</evidence>
<dbReference type="Gene3D" id="1.10.260.40">
    <property type="entry name" value="lambda repressor-like DNA-binding domains"/>
    <property type="match status" value="1"/>
</dbReference>
<dbReference type="GO" id="GO:0045892">
    <property type="term" value="P:negative regulation of DNA-templated transcription"/>
    <property type="evidence" value="ECO:0007669"/>
    <property type="project" value="InterPro"/>
</dbReference>